<evidence type="ECO:0000313" key="18">
    <source>
        <dbReference type="EMBL" id="AEE95431.1"/>
    </source>
</evidence>
<dbReference type="NCBIfam" id="TIGR00110">
    <property type="entry name" value="ilvD"/>
    <property type="match status" value="1"/>
</dbReference>
<comment type="cofactor">
    <cofactor evidence="1 15">
        <name>Mg(2+)</name>
        <dbReference type="ChEBI" id="CHEBI:18420"/>
    </cofactor>
</comment>
<comment type="pathway">
    <text evidence="13 15">Amino-acid biosynthesis; L-isoleucine biosynthesis; L-isoleucine from 2-oxobutanoate: step 3/4.</text>
</comment>
<dbReference type="HAMAP" id="MF_00012">
    <property type="entry name" value="IlvD"/>
    <property type="match status" value="1"/>
</dbReference>
<dbReference type="GO" id="GO:0009099">
    <property type="term" value="P:L-valine biosynthetic process"/>
    <property type="evidence" value="ECO:0007669"/>
    <property type="project" value="UniProtKB-UniRule"/>
</dbReference>
<comment type="cofactor">
    <cofactor evidence="15">
        <name>[2Fe-2S] cluster</name>
        <dbReference type="ChEBI" id="CHEBI:190135"/>
    </cofactor>
    <text evidence="15">Binds 1 [2Fe-2S] cluster per subunit. This cluster acts as a Lewis acid cofactor.</text>
</comment>
<dbReference type="HOGENOM" id="CLU_014271_4_2_9"/>
<keyword evidence="5 15" id="KW-0479">Metal-binding</keyword>
<dbReference type="GO" id="GO:0009097">
    <property type="term" value="P:isoleucine biosynthetic process"/>
    <property type="evidence" value="ECO:0007669"/>
    <property type="project" value="UniProtKB-UniRule"/>
</dbReference>
<evidence type="ECO:0000256" key="15">
    <source>
        <dbReference type="HAMAP-Rule" id="MF_00012"/>
    </source>
</evidence>
<evidence type="ECO:0000256" key="9">
    <source>
        <dbReference type="ARBA" id="ARBA00023239"/>
    </source>
</evidence>
<keyword evidence="7 15" id="KW-0408">Iron</keyword>
<evidence type="ECO:0000256" key="14">
    <source>
        <dbReference type="ARBA" id="ARBA00029490"/>
    </source>
</evidence>
<evidence type="ECO:0000256" key="8">
    <source>
        <dbReference type="ARBA" id="ARBA00023014"/>
    </source>
</evidence>
<gene>
    <name evidence="15" type="primary">ilvD</name>
    <name evidence="18" type="ordered locus">Mahau_0213</name>
</gene>
<dbReference type="UniPathway" id="UPA00047">
    <property type="reaction ID" value="UER00057"/>
</dbReference>
<evidence type="ECO:0000256" key="10">
    <source>
        <dbReference type="ARBA" id="ARBA00023304"/>
    </source>
</evidence>
<dbReference type="PROSITE" id="PS00886">
    <property type="entry name" value="ILVD_EDD_1"/>
    <property type="match status" value="1"/>
</dbReference>
<feature type="modified residue" description="N6-carboxylysine" evidence="15">
    <location>
        <position position="121"/>
    </location>
</feature>
<comment type="similarity">
    <text evidence="2 15">Belongs to the IlvD/Edd family.</text>
</comment>
<dbReference type="InterPro" id="IPR020558">
    <property type="entry name" value="DiOHA_6PGluconate_deHydtase_CS"/>
</dbReference>
<dbReference type="GO" id="GO:0051537">
    <property type="term" value="F:2 iron, 2 sulfur cluster binding"/>
    <property type="evidence" value="ECO:0007669"/>
    <property type="project" value="UniProtKB-UniRule"/>
</dbReference>
<keyword evidence="10 15" id="KW-0100">Branched-chain amino acid biosynthesis</keyword>
<dbReference type="OrthoDB" id="9807077at2"/>
<sequence>MRSDNVKKGVEKAPHRSLFYALGFTKEELDRPLIGVVNAKSEIIPGHKHLGIIADAVKAGIRMAGGTPIEVPAIGVCDGISMNHEGMKYSLASRELIADSVETLAMAHGFDGLVLIPNCDKIVPGMLMAAARLDIPAIVMSGGPMLAGRLGDRALDLSSLFEAVGAIKAGTIDERELEELEQYACPGCGSCSGMYTANSMNCLSEAIGMALPGNGTIPAVYAERERLAKYAGMKIMELVERNITPSIIMTMEAFENALAVDMALGCSTNSALHLPAIAHELGMDLNLDIINEISSRVPNLCHLSPAGHHHIEDLYAAGGVPAVMKELTKKGLLHTDAMTVSGTLSDVIACAEVKDYDVIRPIDDPYSATGGIKVLRGNIAPDGAVVKQSAVAPEMLVHTGPARVFDSEDEAIAAIYDKKIQKGDVIIIRYEGPKGGPGMREMLSPTSAVAGMGLDKDVALITDGRFSGATRGASIGHVSPEAAEGGPIAAIREGDIIDIDIPNGKINARLSDDEIKGRLSEWHAPEPRIKKGYLARYAKLVTSGDKGAVLSD</sequence>
<reference evidence="19" key="1">
    <citation type="submission" date="2010-11" db="EMBL/GenBank/DDBJ databases">
        <title>The complete genome of Mahella australiensis DSM 15567.</title>
        <authorList>
            <consortium name="US DOE Joint Genome Institute (JGI-PGF)"/>
            <person name="Lucas S."/>
            <person name="Copeland A."/>
            <person name="Lapidus A."/>
            <person name="Bruce D."/>
            <person name="Goodwin L."/>
            <person name="Pitluck S."/>
            <person name="Kyrpides N."/>
            <person name="Mavromatis K."/>
            <person name="Pagani I."/>
            <person name="Ivanova N."/>
            <person name="Teshima H."/>
            <person name="Brettin T."/>
            <person name="Detter J.C."/>
            <person name="Han C."/>
            <person name="Tapia R."/>
            <person name="Land M."/>
            <person name="Hauser L."/>
            <person name="Markowitz V."/>
            <person name="Cheng J.-F."/>
            <person name="Hugenholtz P."/>
            <person name="Woyke T."/>
            <person name="Wu D."/>
            <person name="Spring S."/>
            <person name="Pukall R."/>
            <person name="Steenblock K."/>
            <person name="Schneider S."/>
            <person name="Klenk H.-P."/>
            <person name="Eisen J.A."/>
        </authorList>
    </citation>
    <scope>NUCLEOTIDE SEQUENCE [LARGE SCALE GENOMIC DNA]</scope>
    <source>
        <strain evidence="19">DSM 15567 / CIP 107919 / 50-1 BON</strain>
    </source>
</reference>
<dbReference type="AlphaFoldDB" id="F3ZWJ6"/>
<feature type="domain" description="Dihydroxy-acid/6-phosphogluconate dehydratase N-terminal" evidence="16">
    <location>
        <begin position="31"/>
        <end position="343"/>
    </location>
</feature>
<dbReference type="Pfam" id="PF24877">
    <property type="entry name" value="ILV_EDD_C"/>
    <property type="match status" value="1"/>
</dbReference>
<feature type="binding site" description="via carbamate group" evidence="15">
    <location>
        <position position="121"/>
    </location>
    <ligand>
        <name>Mg(2+)</name>
        <dbReference type="ChEBI" id="CHEBI:18420"/>
    </ligand>
</feature>
<dbReference type="Gene3D" id="3.50.30.80">
    <property type="entry name" value="IlvD/EDD C-terminal domain-like"/>
    <property type="match status" value="1"/>
</dbReference>
<keyword evidence="19" id="KW-1185">Reference proteome</keyword>
<dbReference type="UniPathway" id="UPA00049">
    <property type="reaction ID" value="UER00061"/>
</dbReference>
<feature type="binding site" evidence="15">
    <location>
        <position position="441"/>
    </location>
    <ligand>
        <name>Mg(2+)</name>
        <dbReference type="ChEBI" id="CHEBI:18420"/>
    </ligand>
</feature>
<evidence type="ECO:0000256" key="13">
    <source>
        <dbReference type="ARBA" id="ARBA00029437"/>
    </source>
</evidence>
<comment type="subunit">
    <text evidence="15">Homodimer.</text>
</comment>
<reference evidence="18 19" key="2">
    <citation type="journal article" date="2011" name="Stand. Genomic Sci.">
        <title>Complete genome sequence of Mahella australiensis type strain (50-1 BON).</title>
        <authorList>
            <person name="Sikorski J."/>
            <person name="Teshima H."/>
            <person name="Nolan M."/>
            <person name="Lucas S."/>
            <person name="Hammon N."/>
            <person name="Deshpande S."/>
            <person name="Cheng J.F."/>
            <person name="Pitluck S."/>
            <person name="Liolios K."/>
            <person name="Pagani I."/>
            <person name="Ivanova N."/>
            <person name="Huntemann M."/>
            <person name="Mavromatis K."/>
            <person name="Ovchinikova G."/>
            <person name="Pati A."/>
            <person name="Tapia R."/>
            <person name="Han C."/>
            <person name="Goodwin L."/>
            <person name="Chen A."/>
            <person name="Palaniappan K."/>
            <person name="Land M."/>
            <person name="Hauser L."/>
            <person name="Ngatchou-Djao O.D."/>
            <person name="Rohde M."/>
            <person name="Pukall R."/>
            <person name="Spring S."/>
            <person name="Abt B."/>
            <person name="Goker M."/>
            <person name="Detter J.C."/>
            <person name="Woyke T."/>
            <person name="Bristow J."/>
            <person name="Markowitz V."/>
            <person name="Hugenholtz P."/>
            <person name="Eisen J.A."/>
            <person name="Kyrpides N.C."/>
            <person name="Klenk H.P."/>
            <person name="Lapidus A."/>
        </authorList>
    </citation>
    <scope>NUCLEOTIDE SEQUENCE [LARGE SCALE GENOMIC DNA]</scope>
    <source>
        <strain evidence="19">DSM 15567 / CIP 107919 / 50-1 BON</strain>
    </source>
</reference>
<comment type="function">
    <text evidence="15">Functions in the biosynthesis of branched-chain amino acids. Catalyzes the dehydration of (2R,3R)-2,3-dihydroxy-3-methylpentanoate (2,3-dihydroxy-3-methylvalerate) into 2-oxo-3-methylpentanoate (2-oxo-3-methylvalerate) and of (2R)-2,3-dihydroxy-3-methylbutanoate (2,3-dihydroxyisovalerate) into 2-oxo-3-methylbutanoate (2-oxoisovalerate), the penultimate precursor to L-isoleucine and L-valine, respectively.</text>
</comment>
<feature type="binding site" evidence="15">
    <location>
        <position position="78"/>
    </location>
    <ligand>
        <name>Mg(2+)</name>
        <dbReference type="ChEBI" id="CHEBI:18420"/>
    </ligand>
</feature>
<dbReference type="SUPFAM" id="SSF143975">
    <property type="entry name" value="IlvD/EDD N-terminal domain-like"/>
    <property type="match status" value="1"/>
</dbReference>
<dbReference type="InterPro" id="IPR042096">
    <property type="entry name" value="Dihydro-acid_dehy_C"/>
</dbReference>
<evidence type="ECO:0000259" key="16">
    <source>
        <dbReference type="Pfam" id="PF00920"/>
    </source>
</evidence>
<dbReference type="InterPro" id="IPR000581">
    <property type="entry name" value="ILV_EDD_N"/>
</dbReference>
<comment type="catalytic activity">
    <reaction evidence="11">
        <text>(2R)-2,3-dihydroxy-3-methylbutanoate = 3-methyl-2-oxobutanoate + H2O</text>
        <dbReference type="Rhea" id="RHEA:24809"/>
        <dbReference type="ChEBI" id="CHEBI:11851"/>
        <dbReference type="ChEBI" id="CHEBI:15377"/>
        <dbReference type="ChEBI" id="CHEBI:49072"/>
        <dbReference type="EC" id="4.2.1.9"/>
    </reaction>
    <physiologicalReaction direction="left-to-right" evidence="11">
        <dbReference type="Rhea" id="RHEA:24810"/>
    </physiologicalReaction>
</comment>
<evidence type="ECO:0000256" key="11">
    <source>
        <dbReference type="ARBA" id="ARBA00029304"/>
    </source>
</evidence>
<evidence type="ECO:0000256" key="2">
    <source>
        <dbReference type="ARBA" id="ARBA00006486"/>
    </source>
</evidence>
<comment type="catalytic activity">
    <reaction evidence="15">
        <text>(2R,3R)-2,3-dihydroxy-3-methylpentanoate = (S)-3-methyl-2-oxopentanoate + H2O</text>
        <dbReference type="Rhea" id="RHEA:27694"/>
        <dbReference type="ChEBI" id="CHEBI:15377"/>
        <dbReference type="ChEBI" id="CHEBI:35146"/>
        <dbReference type="ChEBI" id="CHEBI:49258"/>
        <dbReference type="EC" id="4.2.1.9"/>
    </reaction>
</comment>
<feature type="binding site" evidence="15">
    <location>
        <position position="120"/>
    </location>
    <ligand>
        <name>Mg(2+)</name>
        <dbReference type="ChEBI" id="CHEBI:18420"/>
    </ligand>
</feature>
<name>F3ZWJ6_MAHA5</name>
<dbReference type="GO" id="GO:0000287">
    <property type="term" value="F:magnesium ion binding"/>
    <property type="evidence" value="ECO:0007669"/>
    <property type="project" value="UniProtKB-UniRule"/>
</dbReference>
<evidence type="ECO:0000256" key="6">
    <source>
        <dbReference type="ARBA" id="ARBA00022842"/>
    </source>
</evidence>
<evidence type="ECO:0000313" key="19">
    <source>
        <dbReference type="Proteomes" id="UP000008457"/>
    </source>
</evidence>
<dbReference type="PANTHER" id="PTHR43661">
    <property type="entry name" value="D-XYLONATE DEHYDRATASE"/>
    <property type="match status" value="1"/>
</dbReference>
<dbReference type="PROSITE" id="PS00887">
    <property type="entry name" value="ILVD_EDD_2"/>
    <property type="match status" value="1"/>
</dbReference>
<feature type="domain" description="Dihydroxy-acid/6-phosphogluconate dehydratase C-terminal" evidence="17">
    <location>
        <begin position="357"/>
        <end position="548"/>
    </location>
</feature>
<evidence type="ECO:0000256" key="4">
    <source>
        <dbReference type="ARBA" id="ARBA00022714"/>
    </source>
</evidence>
<dbReference type="GO" id="GO:0004160">
    <property type="term" value="F:dihydroxy-acid dehydratase activity"/>
    <property type="evidence" value="ECO:0007669"/>
    <property type="project" value="UniProtKB-UniRule"/>
</dbReference>
<evidence type="ECO:0000259" key="17">
    <source>
        <dbReference type="Pfam" id="PF24877"/>
    </source>
</evidence>
<dbReference type="eggNOG" id="COG0129">
    <property type="taxonomic scope" value="Bacteria"/>
</dbReference>
<dbReference type="PANTHER" id="PTHR43661:SF3">
    <property type="entry name" value="D-XYLONATE DEHYDRATASE YAGF-RELATED"/>
    <property type="match status" value="1"/>
</dbReference>
<dbReference type="Proteomes" id="UP000008457">
    <property type="component" value="Chromosome"/>
</dbReference>
<dbReference type="SUPFAM" id="SSF52016">
    <property type="entry name" value="LeuD/IlvD-like"/>
    <property type="match status" value="1"/>
</dbReference>
<dbReference type="EC" id="4.2.1.9" evidence="14 15"/>
<organism evidence="18 19">
    <name type="scientific">Mahella australiensis (strain DSM 15567 / CIP 107919 / 50-1 BON)</name>
    <dbReference type="NCBI Taxonomy" id="697281"/>
    <lineage>
        <taxon>Bacteria</taxon>
        <taxon>Bacillati</taxon>
        <taxon>Bacillota</taxon>
        <taxon>Clostridia</taxon>
        <taxon>Thermoanaerobacterales</taxon>
        <taxon>Thermoanaerobacterales Family IV. Incertae Sedis</taxon>
        <taxon>Mahella</taxon>
    </lineage>
</organism>
<dbReference type="NCBIfam" id="NF002068">
    <property type="entry name" value="PRK00911.1"/>
    <property type="match status" value="1"/>
</dbReference>
<comment type="pathway">
    <text evidence="12 15">Amino-acid biosynthesis; L-valine biosynthesis; L-valine from pyruvate: step 3/4.</text>
</comment>
<keyword evidence="8 15" id="KW-0411">Iron-sulfur</keyword>
<comment type="caution">
    <text evidence="15">Lacks conserved residue(s) required for the propagation of feature annotation.</text>
</comment>
<dbReference type="InterPro" id="IPR056740">
    <property type="entry name" value="ILV_EDD_C"/>
</dbReference>
<dbReference type="InterPro" id="IPR037237">
    <property type="entry name" value="IlvD/EDD_N"/>
</dbReference>
<dbReference type="EMBL" id="CP002360">
    <property type="protein sequence ID" value="AEE95431.1"/>
    <property type="molecule type" value="Genomic_DNA"/>
</dbReference>
<dbReference type="InterPro" id="IPR004404">
    <property type="entry name" value="DihydroxyA_deHydtase"/>
</dbReference>
<evidence type="ECO:0000256" key="5">
    <source>
        <dbReference type="ARBA" id="ARBA00022723"/>
    </source>
</evidence>
<keyword evidence="6 15" id="KW-0460">Magnesium</keyword>
<proteinExistence type="inferred from homology"/>
<keyword evidence="3 15" id="KW-0028">Amino-acid biosynthesis</keyword>
<evidence type="ECO:0000256" key="1">
    <source>
        <dbReference type="ARBA" id="ARBA00001946"/>
    </source>
</evidence>
<evidence type="ECO:0000256" key="7">
    <source>
        <dbReference type="ARBA" id="ARBA00023004"/>
    </source>
</evidence>
<accession>F3ZWJ6</accession>
<keyword evidence="4 15" id="KW-0001">2Fe-2S</keyword>
<evidence type="ECO:0000256" key="12">
    <source>
        <dbReference type="ARBA" id="ARBA00029436"/>
    </source>
</evidence>
<feature type="active site" description="Proton acceptor" evidence="15">
    <location>
        <position position="467"/>
    </location>
</feature>
<dbReference type="GO" id="GO:0005829">
    <property type="term" value="C:cytosol"/>
    <property type="evidence" value="ECO:0007669"/>
    <property type="project" value="TreeGrafter"/>
</dbReference>
<protein>
    <recommendedName>
        <fullName evidence="14 15">Dihydroxy-acid dehydratase</fullName>
        <shortName evidence="15">DAD</shortName>
        <ecNumber evidence="14 15">4.2.1.9</ecNumber>
    </recommendedName>
</protein>
<evidence type="ECO:0000256" key="3">
    <source>
        <dbReference type="ARBA" id="ARBA00022605"/>
    </source>
</evidence>
<dbReference type="RefSeq" id="WP_013779865.1">
    <property type="nucleotide sequence ID" value="NC_015520.1"/>
</dbReference>
<dbReference type="FunFam" id="3.50.30.80:FF:000001">
    <property type="entry name" value="Dihydroxy-acid dehydratase"/>
    <property type="match status" value="1"/>
</dbReference>
<dbReference type="STRING" id="697281.Mahau_0213"/>
<dbReference type="KEGG" id="mas:Mahau_0213"/>
<dbReference type="Pfam" id="PF00920">
    <property type="entry name" value="ILVD_EDD_N"/>
    <property type="match status" value="1"/>
</dbReference>
<keyword evidence="9 15" id="KW-0456">Lyase</keyword>